<name>A0A9X4RIA2_9CYAN</name>
<gene>
    <name evidence="1" type="ORF">FEV09_09880</name>
</gene>
<sequence>MEVFGIVLISYCLWISQALNDSQKKQEQEIEKKIKEKLKNDQYMNVRIIEKP</sequence>
<reference evidence="1" key="1">
    <citation type="submission" date="2019-05" db="EMBL/GenBank/DDBJ databases">
        <title>Whole genome sequencing of Pseudanabaena catenata USMAC16.</title>
        <authorList>
            <person name="Khan Z."/>
            <person name="Omar W.M."/>
            <person name="Convey P."/>
            <person name="Merican F."/>
            <person name="Najimudin N."/>
        </authorList>
    </citation>
    <scope>NUCLEOTIDE SEQUENCE</scope>
    <source>
        <strain evidence="1">USMAC16</strain>
    </source>
</reference>
<dbReference type="RefSeq" id="WP_009626965.1">
    <property type="nucleotide sequence ID" value="NZ_VBTY01000068.1"/>
</dbReference>
<dbReference type="EMBL" id="VBTY01000068">
    <property type="protein sequence ID" value="MDG3494865.1"/>
    <property type="molecule type" value="Genomic_DNA"/>
</dbReference>
<evidence type="ECO:0000313" key="2">
    <source>
        <dbReference type="Proteomes" id="UP001152872"/>
    </source>
</evidence>
<keyword evidence="2" id="KW-1185">Reference proteome</keyword>
<proteinExistence type="predicted"/>
<accession>A0A9X4RIA2</accession>
<dbReference type="Proteomes" id="UP001152872">
    <property type="component" value="Unassembled WGS sequence"/>
</dbReference>
<dbReference type="AlphaFoldDB" id="A0A9X4RIA2"/>
<comment type="caution">
    <text evidence="1">The sequence shown here is derived from an EMBL/GenBank/DDBJ whole genome shotgun (WGS) entry which is preliminary data.</text>
</comment>
<evidence type="ECO:0000313" key="1">
    <source>
        <dbReference type="EMBL" id="MDG3494865.1"/>
    </source>
</evidence>
<protein>
    <submittedName>
        <fullName evidence="1">Uncharacterized protein</fullName>
    </submittedName>
</protein>
<organism evidence="1 2">
    <name type="scientific">Pseudanabaena catenata USMAC16</name>
    <dbReference type="NCBI Taxonomy" id="1855837"/>
    <lineage>
        <taxon>Bacteria</taxon>
        <taxon>Bacillati</taxon>
        <taxon>Cyanobacteriota</taxon>
        <taxon>Cyanophyceae</taxon>
        <taxon>Pseudanabaenales</taxon>
        <taxon>Pseudanabaenaceae</taxon>
        <taxon>Pseudanabaena</taxon>
    </lineage>
</organism>